<accession>A0A7J2TG33</accession>
<organism evidence="1">
    <name type="scientific">Archaeoglobus fulgidus</name>
    <dbReference type="NCBI Taxonomy" id="2234"/>
    <lineage>
        <taxon>Archaea</taxon>
        <taxon>Methanobacteriati</taxon>
        <taxon>Methanobacteriota</taxon>
        <taxon>Archaeoglobi</taxon>
        <taxon>Archaeoglobales</taxon>
        <taxon>Archaeoglobaceae</taxon>
        <taxon>Archaeoglobus</taxon>
    </lineage>
</organism>
<name>A0A7J2TG33_ARCFL</name>
<protein>
    <submittedName>
        <fullName evidence="1">Uncharacterized protein</fullName>
    </submittedName>
</protein>
<proteinExistence type="predicted"/>
<reference evidence="1" key="1">
    <citation type="journal article" date="2020" name="mSystems">
        <title>Genome- and Community-Level Interaction Insights into Carbon Utilization and Element Cycling Functions of Hydrothermarchaeota in Hydrothermal Sediment.</title>
        <authorList>
            <person name="Zhou Z."/>
            <person name="Liu Y."/>
            <person name="Xu W."/>
            <person name="Pan J."/>
            <person name="Luo Z.H."/>
            <person name="Li M."/>
        </authorList>
    </citation>
    <scope>NUCLEOTIDE SEQUENCE [LARGE SCALE GENOMIC DNA]</scope>
    <source>
        <strain evidence="1">SpSt-26</strain>
    </source>
</reference>
<gene>
    <name evidence="1" type="ORF">ENP88_00625</name>
</gene>
<dbReference type="AlphaFoldDB" id="A0A7J2TG33"/>
<sequence length="344" mass="39010">MGISPDELINEIEPWNAESWRSFVEDYVVPIKLLAETISELCIGDLASEPSKFLATSAENVIETAKRFLGDVKVDFEVPADPVECLRLLVEKCGNTFLGVDQAGKYTLLAWSLRKVTREYLLEVLYPTLKDEKKRDKTFDILGIRELFVPAIKSELAKNWTILGYHDYPSMFKVEDWGFTLTLSVLPFREPTFGGSICRLVDGLVAILSRPGVLSSVEISAEVVKNYLDKCPQKPSELYPVDLDDRIGWSVLDWKTSYSSLSGGFKWKIKGAWIISGFALKCAKYLSADALDKLNPNYVVMETNLLNFLRKLMPSQIVGRTEILMDENRKVAVLFERNLFERKV</sequence>
<comment type="caution">
    <text evidence="1">The sequence shown here is derived from an EMBL/GenBank/DDBJ whole genome shotgun (WGS) entry which is preliminary data.</text>
</comment>
<evidence type="ECO:0000313" key="1">
    <source>
        <dbReference type="EMBL" id="HEH34669.1"/>
    </source>
</evidence>
<dbReference type="EMBL" id="DSLA01000014">
    <property type="protein sequence ID" value="HEH34669.1"/>
    <property type="molecule type" value="Genomic_DNA"/>
</dbReference>